<dbReference type="PANTHER" id="PTHR32361:SF9">
    <property type="entry name" value="FERRIC REDUCTASE TRANSMEMBRANE COMPONENT 3-RELATED"/>
    <property type="match status" value="1"/>
</dbReference>
<dbReference type="Pfam" id="PF01794">
    <property type="entry name" value="Ferric_reduct"/>
    <property type="match status" value="1"/>
</dbReference>
<evidence type="ECO:0000256" key="9">
    <source>
        <dbReference type="ARBA" id="ARBA00023002"/>
    </source>
</evidence>
<dbReference type="SFLD" id="SFLDS00052">
    <property type="entry name" value="Ferric_Reductase_Domain"/>
    <property type="match status" value="1"/>
</dbReference>
<dbReference type="InterPro" id="IPR013112">
    <property type="entry name" value="FAD-bd_8"/>
</dbReference>
<comment type="similarity">
    <text evidence="2">Belongs to the ferric reductase (FRE) family.</text>
</comment>
<protein>
    <recommendedName>
        <fullName evidence="3">ferric-chelate reductase (NADPH)</fullName>
        <ecNumber evidence="3">1.16.1.9</ecNumber>
    </recommendedName>
</protein>
<dbReference type="AlphaFoldDB" id="A0AAF1BS77"/>
<dbReference type="InterPro" id="IPR051410">
    <property type="entry name" value="Ferric/Cupric_Reductase"/>
</dbReference>
<sequence>MTGQRPTGGVDCQAGDADHGRCDGTGFNRQAREDTAAWATWWVAAGVIVLLTALYLFRLWRAKVVKRRVLARRSPQDEAKAGEAKVEVATTRQHITRAASTAFGNLAHVRVFPLWLYSNSTANEWFWTAAYTGVVLGLGMYGSKMPGEAVAPINFMGYIAYSQVPLIIGLANRNNLISLLTGISYEKLNYLHRAAGRVCVLTSSIHSIGWASKSAMSHAFAPGSYIFNTGMVAWAGLLLIYISSFRAVRAWMYEAFLALHIAMALMFIIGCLFHWVALWGYLAAGLIIWGGSRIVGLARMVYLNSVTLFTKPATTDHLALVELLDAEVMRITVPTPMKWQAGQHAYLTMPSITRFQQHPFTMATASGDAVFFVRTQRGFTRRLRDRLIGTKSRTRCLIEGPYGNVHSMHHYDTVVLVVGGTGVSFATSLLLDTLAAIKRGESAVTALHMIWNVRSADNVEWIAPLVNEALAASTSIRVRIDVFVTRGAVPALESDEEDKVAGPSSAVVEEKAGPFGLSAAATRAVRLHAGRSPLEELLREDVLASTHDAAGVCVTVCGPTELALSARRAVVRVNTPTAVLRGQVPVSFHAEAFGW</sequence>
<dbReference type="SUPFAM" id="SSF63380">
    <property type="entry name" value="Riboflavin synthase domain-like"/>
    <property type="match status" value="1"/>
</dbReference>
<reference evidence="16" key="1">
    <citation type="submission" date="2023-10" db="EMBL/GenBank/DDBJ databases">
        <authorList>
            <person name="Noh H."/>
        </authorList>
    </citation>
    <scope>NUCLEOTIDE SEQUENCE</scope>
    <source>
        <strain evidence="16">DUCC4014</strain>
    </source>
</reference>
<dbReference type="GeneID" id="87809788"/>
<dbReference type="GO" id="GO:0052851">
    <property type="term" value="F:ferric-chelate reductase (NADPH) activity"/>
    <property type="evidence" value="ECO:0007669"/>
    <property type="project" value="UniProtKB-EC"/>
</dbReference>
<feature type="transmembrane region" description="Helical" evidence="14">
    <location>
        <begin position="281"/>
        <end position="302"/>
    </location>
</feature>
<dbReference type="CDD" id="cd06186">
    <property type="entry name" value="NOX_Duox_like_FAD_NADP"/>
    <property type="match status" value="1"/>
</dbReference>
<keyword evidence="6 14" id="KW-0812">Transmembrane</keyword>
<dbReference type="RefSeq" id="XP_062629115.1">
    <property type="nucleotide sequence ID" value="XM_062773131.1"/>
</dbReference>
<keyword evidence="9" id="KW-0560">Oxidoreductase</keyword>
<evidence type="ECO:0000256" key="10">
    <source>
        <dbReference type="ARBA" id="ARBA00023065"/>
    </source>
</evidence>
<dbReference type="InterPro" id="IPR013130">
    <property type="entry name" value="Fe3_Rdtase_TM_dom"/>
</dbReference>
<dbReference type="EC" id="1.16.1.9" evidence="3"/>
<evidence type="ECO:0000313" key="17">
    <source>
        <dbReference type="Proteomes" id="UP000827549"/>
    </source>
</evidence>
<keyword evidence="5" id="KW-1003">Cell membrane</keyword>
<keyword evidence="11 14" id="KW-0472">Membrane</keyword>
<accession>A0AAF1BS77</accession>
<dbReference type="GO" id="GO:0006826">
    <property type="term" value="P:iron ion transport"/>
    <property type="evidence" value="ECO:0007669"/>
    <property type="project" value="TreeGrafter"/>
</dbReference>
<keyword evidence="4" id="KW-0813">Transport</keyword>
<name>A0AAF1BS77_9TREE</name>
<comment type="subcellular location">
    <subcellularLocation>
        <location evidence="1">Cell membrane</location>
        <topology evidence="1">Multi-pass membrane protein</topology>
    </subcellularLocation>
</comment>
<evidence type="ECO:0000256" key="12">
    <source>
        <dbReference type="ARBA" id="ARBA00023180"/>
    </source>
</evidence>
<keyword evidence="8 14" id="KW-1133">Transmembrane helix</keyword>
<proteinExistence type="inferred from homology"/>
<dbReference type="InterPro" id="IPR013121">
    <property type="entry name" value="Fe_red_NAD-bd_6"/>
</dbReference>
<dbReference type="GO" id="GO:0015677">
    <property type="term" value="P:copper ion import"/>
    <property type="evidence" value="ECO:0007669"/>
    <property type="project" value="TreeGrafter"/>
</dbReference>
<evidence type="ECO:0000256" key="13">
    <source>
        <dbReference type="ARBA" id="ARBA00048483"/>
    </source>
</evidence>
<dbReference type="SUPFAM" id="SSF52343">
    <property type="entry name" value="Ferredoxin reductase-like, C-terminal NADP-linked domain"/>
    <property type="match status" value="1"/>
</dbReference>
<dbReference type="InterPro" id="IPR017927">
    <property type="entry name" value="FAD-bd_FR_type"/>
</dbReference>
<evidence type="ECO:0000256" key="3">
    <source>
        <dbReference type="ARBA" id="ARBA00012668"/>
    </source>
</evidence>
<evidence type="ECO:0000256" key="11">
    <source>
        <dbReference type="ARBA" id="ARBA00023136"/>
    </source>
</evidence>
<dbReference type="GO" id="GO:0005886">
    <property type="term" value="C:plasma membrane"/>
    <property type="evidence" value="ECO:0007669"/>
    <property type="project" value="UniProtKB-SubCell"/>
</dbReference>
<organism evidence="16 17">
    <name type="scientific">Vanrija pseudolonga</name>
    <dbReference type="NCBI Taxonomy" id="143232"/>
    <lineage>
        <taxon>Eukaryota</taxon>
        <taxon>Fungi</taxon>
        <taxon>Dikarya</taxon>
        <taxon>Basidiomycota</taxon>
        <taxon>Agaricomycotina</taxon>
        <taxon>Tremellomycetes</taxon>
        <taxon>Trichosporonales</taxon>
        <taxon>Trichosporonaceae</taxon>
        <taxon>Vanrija</taxon>
    </lineage>
</organism>
<dbReference type="Pfam" id="PF08022">
    <property type="entry name" value="FAD_binding_8"/>
    <property type="match status" value="1"/>
</dbReference>
<feature type="transmembrane region" description="Helical" evidence="14">
    <location>
        <begin position="125"/>
        <end position="143"/>
    </location>
</feature>
<dbReference type="SFLD" id="SFLDG01168">
    <property type="entry name" value="Ferric_reductase_subgroup_(FRE"/>
    <property type="match status" value="1"/>
</dbReference>
<dbReference type="PROSITE" id="PS51384">
    <property type="entry name" value="FAD_FR"/>
    <property type="match status" value="1"/>
</dbReference>
<keyword evidence="12" id="KW-0325">Glycoprotein</keyword>
<dbReference type="InterPro" id="IPR017938">
    <property type="entry name" value="Riboflavin_synthase-like_b-brl"/>
</dbReference>
<evidence type="ECO:0000259" key="15">
    <source>
        <dbReference type="PROSITE" id="PS51384"/>
    </source>
</evidence>
<dbReference type="EMBL" id="CP086717">
    <property type="protein sequence ID" value="WOO83083.1"/>
    <property type="molecule type" value="Genomic_DNA"/>
</dbReference>
<evidence type="ECO:0000256" key="8">
    <source>
        <dbReference type="ARBA" id="ARBA00022989"/>
    </source>
</evidence>
<dbReference type="GO" id="GO:0006879">
    <property type="term" value="P:intracellular iron ion homeostasis"/>
    <property type="evidence" value="ECO:0007669"/>
    <property type="project" value="TreeGrafter"/>
</dbReference>
<evidence type="ECO:0000256" key="5">
    <source>
        <dbReference type="ARBA" id="ARBA00022475"/>
    </source>
</evidence>
<dbReference type="InterPro" id="IPR039261">
    <property type="entry name" value="FNR_nucleotide-bd"/>
</dbReference>
<dbReference type="PANTHER" id="PTHR32361">
    <property type="entry name" value="FERRIC/CUPRIC REDUCTASE TRANSMEMBRANE COMPONENT"/>
    <property type="match status" value="1"/>
</dbReference>
<feature type="transmembrane region" description="Helical" evidence="14">
    <location>
        <begin position="155"/>
        <end position="173"/>
    </location>
</feature>
<feature type="transmembrane region" description="Helical" evidence="14">
    <location>
        <begin position="36"/>
        <end position="57"/>
    </location>
</feature>
<evidence type="ECO:0000256" key="14">
    <source>
        <dbReference type="SAM" id="Phobius"/>
    </source>
</evidence>
<dbReference type="Pfam" id="PF08030">
    <property type="entry name" value="NAD_binding_6"/>
    <property type="match status" value="1"/>
</dbReference>
<feature type="transmembrane region" description="Helical" evidence="14">
    <location>
        <begin position="224"/>
        <end position="243"/>
    </location>
</feature>
<evidence type="ECO:0000256" key="6">
    <source>
        <dbReference type="ARBA" id="ARBA00022692"/>
    </source>
</evidence>
<evidence type="ECO:0000256" key="1">
    <source>
        <dbReference type="ARBA" id="ARBA00004651"/>
    </source>
</evidence>
<dbReference type="Gene3D" id="3.40.50.80">
    <property type="entry name" value="Nucleotide-binding domain of ferredoxin-NADP reductase (FNR) module"/>
    <property type="match status" value="1"/>
</dbReference>
<feature type="domain" description="FAD-binding FR-type" evidence="15">
    <location>
        <begin position="311"/>
        <end position="408"/>
    </location>
</feature>
<evidence type="ECO:0000256" key="4">
    <source>
        <dbReference type="ARBA" id="ARBA00022448"/>
    </source>
</evidence>
<keyword evidence="7" id="KW-0249">Electron transport</keyword>
<feature type="transmembrane region" description="Helical" evidence="14">
    <location>
        <begin position="255"/>
        <end position="275"/>
    </location>
</feature>
<dbReference type="Gene3D" id="2.40.30.10">
    <property type="entry name" value="Translation factors"/>
    <property type="match status" value="1"/>
</dbReference>
<evidence type="ECO:0000256" key="7">
    <source>
        <dbReference type="ARBA" id="ARBA00022982"/>
    </source>
</evidence>
<keyword evidence="17" id="KW-1185">Reference proteome</keyword>
<gene>
    <name evidence="16" type="primary">FRE2_1</name>
    <name evidence="16" type="ORF">LOC62_04G006566</name>
</gene>
<evidence type="ECO:0000256" key="2">
    <source>
        <dbReference type="ARBA" id="ARBA00006278"/>
    </source>
</evidence>
<keyword evidence="10" id="KW-0406">Ion transport</keyword>
<evidence type="ECO:0000313" key="16">
    <source>
        <dbReference type="EMBL" id="WOO83083.1"/>
    </source>
</evidence>
<comment type="catalytic activity">
    <reaction evidence="13">
        <text>2 a Fe(II)-siderophore + NADP(+) + H(+) = 2 a Fe(III)-siderophore + NADPH</text>
        <dbReference type="Rhea" id="RHEA:28795"/>
        <dbReference type="Rhea" id="RHEA-COMP:11342"/>
        <dbReference type="Rhea" id="RHEA-COMP:11344"/>
        <dbReference type="ChEBI" id="CHEBI:15378"/>
        <dbReference type="ChEBI" id="CHEBI:29033"/>
        <dbReference type="ChEBI" id="CHEBI:29034"/>
        <dbReference type="ChEBI" id="CHEBI:57783"/>
        <dbReference type="ChEBI" id="CHEBI:58349"/>
        <dbReference type="EC" id="1.16.1.9"/>
    </reaction>
</comment>
<dbReference type="Proteomes" id="UP000827549">
    <property type="component" value="Chromosome 4"/>
</dbReference>